<comment type="subcellular location">
    <subcellularLocation>
        <location evidence="5">Cell inner membrane</location>
        <topology evidence="5">Multi-pass membrane protein</topology>
    </subcellularLocation>
</comment>
<evidence type="ECO:0000313" key="7">
    <source>
        <dbReference type="Proteomes" id="UP001595556"/>
    </source>
</evidence>
<comment type="caution">
    <text evidence="6">The sequence shown here is derived from an EMBL/GenBank/DDBJ whole genome shotgun (WGS) entry which is preliminary data.</text>
</comment>
<sequence length="186" mass="20922">MKALIDFLPAIAFFVGFKLGDIYFATKLGIAVTALVVLYMKLTRQKIQPLLWLSLIVIVLFGGLTIALHDERFIKWKPTVLYLLAASALVIGQYGFRRNLLKWLLGAQLELADAVWLRLLQMWCVFFSGLAAANAYVALNYPTETWVYWRTWGITGAIIAFTVVVAIYVSRHIKLDEPPPAQSEGS</sequence>
<feature type="transmembrane region" description="Helical" evidence="5">
    <location>
        <begin position="80"/>
        <end position="96"/>
    </location>
</feature>
<accession>A0ABV7H2H0</accession>
<dbReference type="RefSeq" id="WP_377301670.1">
    <property type="nucleotide sequence ID" value="NZ_CP180191.1"/>
</dbReference>
<dbReference type="PANTHER" id="PTHR36917:SF1">
    <property type="entry name" value="INNER MEMBRANE-SPANNING PROTEIN YCIB"/>
    <property type="match status" value="1"/>
</dbReference>
<dbReference type="EMBL" id="JBHRTI010000003">
    <property type="protein sequence ID" value="MFC3146998.1"/>
    <property type="molecule type" value="Genomic_DNA"/>
</dbReference>
<name>A0ABV7H2H0_9BURK</name>
<comment type="function">
    <text evidence="5">Plays a role in cell envelope biogenesis, maintenance of cell envelope integrity and membrane homeostasis.</text>
</comment>
<keyword evidence="1 5" id="KW-1003">Cell membrane</keyword>
<dbReference type="HAMAP" id="MF_00189">
    <property type="entry name" value="YciB"/>
    <property type="match status" value="1"/>
</dbReference>
<feature type="transmembrane region" description="Helical" evidence="5">
    <location>
        <begin position="116"/>
        <end position="137"/>
    </location>
</feature>
<keyword evidence="3 5" id="KW-1133">Transmembrane helix</keyword>
<evidence type="ECO:0000256" key="2">
    <source>
        <dbReference type="ARBA" id="ARBA00022692"/>
    </source>
</evidence>
<evidence type="ECO:0000313" key="6">
    <source>
        <dbReference type="EMBL" id="MFC3146998.1"/>
    </source>
</evidence>
<reference evidence="7" key="1">
    <citation type="journal article" date="2019" name="Int. J. Syst. Evol. Microbiol.">
        <title>The Global Catalogue of Microorganisms (GCM) 10K type strain sequencing project: providing services to taxonomists for standard genome sequencing and annotation.</title>
        <authorList>
            <consortium name="The Broad Institute Genomics Platform"/>
            <consortium name="The Broad Institute Genome Sequencing Center for Infectious Disease"/>
            <person name="Wu L."/>
            <person name="Ma J."/>
        </authorList>
    </citation>
    <scope>NUCLEOTIDE SEQUENCE [LARGE SCALE GENOMIC DNA]</scope>
    <source>
        <strain evidence="7">KCTC 52168</strain>
    </source>
</reference>
<protein>
    <recommendedName>
        <fullName evidence="5">Inner membrane-spanning protein YciB</fullName>
    </recommendedName>
</protein>
<dbReference type="PANTHER" id="PTHR36917">
    <property type="entry name" value="INTRACELLULAR SEPTATION PROTEIN A-RELATED"/>
    <property type="match status" value="1"/>
</dbReference>
<gene>
    <name evidence="5" type="primary">yciB</name>
    <name evidence="6" type="ORF">ACFOEN_04990</name>
</gene>
<dbReference type="InterPro" id="IPR006008">
    <property type="entry name" value="YciB"/>
</dbReference>
<evidence type="ECO:0000256" key="4">
    <source>
        <dbReference type="ARBA" id="ARBA00023136"/>
    </source>
</evidence>
<dbReference type="NCBIfam" id="NF001325">
    <property type="entry name" value="PRK00259.1-3"/>
    <property type="match status" value="1"/>
</dbReference>
<keyword evidence="4 5" id="KW-0472">Membrane</keyword>
<proteinExistence type="inferred from homology"/>
<organism evidence="6 7">
    <name type="scientific">Piscinibacterium candidicorallinum</name>
    <dbReference type="NCBI Taxonomy" id="1793872"/>
    <lineage>
        <taxon>Bacteria</taxon>
        <taxon>Pseudomonadati</taxon>
        <taxon>Pseudomonadota</taxon>
        <taxon>Betaproteobacteria</taxon>
        <taxon>Burkholderiales</taxon>
        <taxon>Piscinibacterium</taxon>
    </lineage>
</organism>
<feature type="transmembrane region" description="Helical" evidence="5">
    <location>
        <begin position="22"/>
        <end position="42"/>
    </location>
</feature>
<feature type="transmembrane region" description="Helical" evidence="5">
    <location>
        <begin position="49"/>
        <end position="68"/>
    </location>
</feature>
<keyword evidence="2 5" id="KW-0812">Transmembrane</keyword>
<dbReference type="Pfam" id="PF04279">
    <property type="entry name" value="IspA"/>
    <property type="match status" value="1"/>
</dbReference>
<keyword evidence="7" id="KW-1185">Reference proteome</keyword>
<comment type="similarity">
    <text evidence="5">Belongs to the YciB family.</text>
</comment>
<keyword evidence="5" id="KW-0997">Cell inner membrane</keyword>
<evidence type="ECO:0000256" key="5">
    <source>
        <dbReference type="HAMAP-Rule" id="MF_00189"/>
    </source>
</evidence>
<feature type="transmembrane region" description="Helical" evidence="5">
    <location>
        <begin position="149"/>
        <end position="169"/>
    </location>
</feature>
<dbReference type="Proteomes" id="UP001595556">
    <property type="component" value="Unassembled WGS sequence"/>
</dbReference>
<evidence type="ECO:0000256" key="3">
    <source>
        <dbReference type="ARBA" id="ARBA00022989"/>
    </source>
</evidence>
<evidence type="ECO:0000256" key="1">
    <source>
        <dbReference type="ARBA" id="ARBA00022475"/>
    </source>
</evidence>